<reference evidence="1 2" key="1">
    <citation type="submission" date="2017-08" db="EMBL/GenBank/DDBJ databases">
        <title>Halovibrio sewagensis sp. nov., isolated from wastewater of high salinity.</title>
        <authorList>
            <person name="Dong X."/>
            <person name="Zhang G."/>
        </authorList>
    </citation>
    <scope>NUCLEOTIDE SEQUENCE [LARGE SCALE GENOMIC DNA]</scope>
    <source>
        <strain evidence="1 2">YL5-2</strain>
    </source>
</reference>
<gene>
    <name evidence="1" type="ORF">CK501_14435</name>
</gene>
<dbReference type="OrthoDB" id="5771029at2"/>
<proteinExistence type="predicted"/>
<accession>A0A2A2EZI7</accession>
<dbReference type="AlphaFoldDB" id="A0A2A2EZI7"/>
<dbReference type="Proteomes" id="UP000218896">
    <property type="component" value="Unassembled WGS sequence"/>
</dbReference>
<organism evidence="1 2">
    <name type="scientific">Halovibrio salipaludis</name>
    <dbReference type="NCBI Taxonomy" id="2032626"/>
    <lineage>
        <taxon>Bacteria</taxon>
        <taxon>Pseudomonadati</taxon>
        <taxon>Pseudomonadota</taxon>
        <taxon>Gammaproteobacteria</taxon>
        <taxon>Oceanospirillales</taxon>
        <taxon>Halomonadaceae</taxon>
        <taxon>Halovibrio</taxon>
    </lineage>
</organism>
<protein>
    <submittedName>
        <fullName evidence="1">Uncharacterized protein</fullName>
    </submittedName>
</protein>
<dbReference type="RefSeq" id="WP_095618449.1">
    <property type="nucleotide sequence ID" value="NZ_NSKD01000008.1"/>
</dbReference>
<name>A0A2A2EZI7_9GAMM</name>
<comment type="caution">
    <text evidence="1">The sequence shown here is derived from an EMBL/GenBank/DDBJ whole genome shotgun (WGS) entry which is preliminary data.</text>
</comment>
<evidence type="ECO:0000313" key="1">
    <source>
        <dbReference type="EMBL" id="PAU77884.1"/>
    </source>
</evidence>
<dbReference type="EMBL" id="NSKD01000008">
    <property type="protein sequence ID" value="PAU77884.1"/>
    <property type="molecule type" value="Genomic_DNA"/>
</dbReference>
<evidence type="ECO:0000313" key="2">
    <source>
        <dbReference type="Proteomes" id="UP000218896"/>
    </source>
</evidence>
<sequence length="77" mass="9106">MDFRIVSPIRNVETFARGHGIRELRRLNKAYGAANWRKRKGHAIIELQSGARLPAEIHWYEAHRVGRKEFKIKRLLD</sequence>
<keyword evidence="2" id="KW-1185">Reference proteome</keyword>